<dbReference type="EMBL" id="DS235053">
    <property type="protein sequence ID" value="EEB11097.1"/>
    <property type="molecule type" value="Genomic_DNA"/>
</dbReference>
<dbReference type="Proteomes" id="UP000009046">
    <property type="component" value="Unassembled WGS sequence"/>
</dbReference>
<dbReference type="EMBL" id="AAZO01001045">
    <property type="status" value="NOT_ANNOTATED_CDS"/>
    <property type="molecule type" value="Genomic_DNA"/>
</dbReference>
<dbReference type="SUPFAM" id="SSF51197">
    <property type="entry name" value="Clavaminate synthase-like"/>
    <property type="match status" value="1"/>
</dbReference>
<evidence type="ECO:0000256" key="1">
    <source>
        <dbReference type="ARBA" id="ARBA00001954"/>
    </source>
</evidence>
<dbReference type="Pfam" id="PF02375">
    <property type="entry name" value="JmjN"/>
    <property type="match status" value="1"/>
</dbReference>
<evidence type="ECO:0000256" key="7">
    <source>
        <dbReference type="ARBA" id="ARBA00022771"/>
    </source>
</evidence>
<feature type="domain" description="JmjN" evidence="23">
    <location>
        <begin position="29"/>
        <end position="70"/>
    </location>
</feature>
<dbReference type="PROSITE" id="PS50016">
    <property type="entry name" value="ZF_PHD_2"/>
    <property type="match status" value="1"/>
</dbReference>
<evidence type="ECO:0000256" key="20">
    <source>
        <dbReference type="SAM" id="MobiDB-lite"/>
    </source>
</evidence>
<dbReference type="PANTHER" id="PTHR10694">
    <property type="entry name" value="LYSINE-SPECIFIC DEMETHYLASE"/>
    <property type="match status" value="1"/>
</dbReference>
<dbReference type="InterPro" id="IPR019786">
    <property type="entry name" value="Zinc_finger_PHD-type_CS"/>
</dbReference>
<dbReference type="InterPro" id="IPR011011">
    <property type="entry name" value="Znf_FYVE_PHD"/>
</dbReference>
<dbReference type="InParanoid" id="E0VCJ1"/>
<proteinExistence type="inferred from homology"/>
<dbReference type="AlphaFoldDB" id="E0VCJ1"/>
<evidence type="ECO:0000256" key="17">
    <source>
        <dbReference type="ARBA" id="ARBA00077345"/>
    </source>
</evidence>
<evidence type="ECO:0000256" key="12">
    <source>
        <dbReference type="ARBA" id="ARBA00023004"/>
    </source>
</evidence>
<dbReference type="Pfam" id="PF02928">
    <property type="entry name" value="zf-C5HC2"/>
    <property type="match status" value="1"/>
</dbReference>
<dbReference type="InterPro" id="IPR003349">
    <property type="entry name" value="JmjN"/>
</dbReference>
<keyword evidence="13" id="KW-0539">Nucleus</keyword>
<dbReference type="CTD" id="8231658"/>
<evidence type="ECO:0000256" key="3">
    <source>
        <dbReference type="ARBA" id="ARBA00006801"/>
    </source>
</evidence>
<evidence type="ECO:0000313" key="26">
    <source>
        <dbReference type="EnsemblMetazoa" id="PHUM087600-PA"/>
    </source>
</evidence>
<name>E0VCJ1_PEDHC</name>
<dbReference type="SMART" id="SM00558">
    <property type="entry name" value="JmjC"/>
    <property type="match status" value="1"/>
</dbReference>
<dbReference type="InterPro" id="IPR001965">
    <property type="entry name" value="Znf_PHD"/>
</dbReference>
<keyword evidence="27" id="KW-1185">Reference proteome</keyword>
<dbReference type="InterPro" id="IPR004198">
    <property type="entry name" value="Znf_C5HC2"/>
</dbReference>
<evidence type="ECO:0000259" key="21">
    <source>
        <dbReference type="PROSITE" id="PS50016"/>
    </source>
</evidence>
<evidence type="ECO:0000256" key="15">
    <source>
        <dbReference type="ARBA" id="ARBA00070553"/>
    </source>
</evidence>
<dbReference type="GO" id="GO:0005634">
    <property type="term" value="C:nucleus"/>
    <property type="evidence" value="ECO:0007669"/>
    <property type="project" value="UniProtKB-SubCell"/>
</dbReference>
<evidence type="ECO:0000256" key="5">
    <source>
        <dbReference type="ARBA" id="ARBA00022723"/>
    </source>
</evidence>
<dbReference type="FunFam" id="2.60.120.650:FF:000036">
    <property type="entry name" value="Lysine-specific demethylase rbr-2"/>
    <property type="match status" value="1"/>
</dbReference>
<evidence type="ECO:0000256" key="19">
    <source>
        <dbReference type="PROSITE-ProRule" id="PRU00146"/>
    </source>
</evidence>
<dbReference type="GO" id="GO:0003677">
    <property type="term" value="F:DNA binding"/>
    <property type="evidence" value="ECO:0007669"/>
    <property type="project" value="InterPro"/>
</dbReference>
<dbReference type="CDD" id="cd15515">
    <property type="entry name" value="PHD1_KDM5A_like"/>
    <property type="match status" value="1"/>
</dbReference>
<feature type="region of interest" description="Disordered" evidence="20">
    <location>
        <begin position="280"/>
        <end position="302"/>
    </location>
</feature>
<dbReference type="KEGG" id="phu:Phum_PHUM087600"/>
<keyword evidence="12" id="KW-0408">Iron</keyword>
<dbReference type="OrthoDB" id="1678912at2759"/>
<evidence type="ECO:0000256" key="6">
    <source>
        <dbReference type="ARBA" id="ARBA00022737"/>
    </source>
</evidence>
<dbReference type="eggNOG" id="KOG1246">
    <property type="taxonomic scope" value="Eukaryota"/>
</dbReference>
<dbReference type="Pfam" id="PF02373">
    <property type="entry name" value="JmjC"/>
    <property type="match status" value="1"/>
</dbReference>
<dbReference type="SUPFAM" id="SSF46774">
    <property type="entry name" value="ARID-like"/>
    <property type="match status" value="1"/>
</dbReference>
<dbReference type="SMART" id="SM01014">
    <property type="entry name" value="ARID"/>
    <property type="match status" value="1"/>
</dbReference>
<dbReference type="Pfam" id="PF00628">
    <property type="entry name" value="PHD"/>
    <property type="match status" value="1"/>
</dbReference>
<dbReference type="PROSITE" id="PS51011">
    <property type="entry name" value="ARID"/>
    <property type="match status" value="1"/>
</dbReference>
<dbReference type="PROSITE" id="PS01359">
    <property type="entry name" value="ZF_PHD_1"/>
    <property type="match status" value="1"/>
</dbReference>
<feature type="domain" description="ARID" evidence="22">
    <location>
        <begin position="94"/>
        <end position="184"/>
    </location>
</feature>
<dbReference type="GeneID" id="8231658"/>
<keyword evidence="6" id="KW-0677">Repeat</keyword>
<comment type="cofactor">
    <cofactor evidence="1">
        <name>Fe(2+)</name>
        <dbReference type="ChEBI" id="CHEBI:29033"/>
    </cofactor>
</comment>
<dbReference type="Gene3D" id="1.10.150.60">
    <property type="entry name" value="ARID DNA-binding domain"/>
    <property type="match status" value="1"/>
</dbReference>
<sequence length="796" mass="91354">MAVRISPSFRKSIDLKAAENFPFTPPPEAPVFEPTEEEFKDPLKYICKIRLAGEAAGICKIKPPPDWQPPFAVDVDKFKFVPRIQRLNELEACTRVKLNFLDQIAKFWQLQGIPLKIPIIDKKTLDLYQLHHLVHKNGGMLTVNKEKKWIRISIAMGFDPSKNVGQVLKTHYERILHPFDMFQKPKVQNKTKTRGNGNDSMIGTSVKREIKSEKRNIEVIELSDEDDLPEKKICSEDSKENIKNEIVEMEGNNYTPHGIISRQAIKPPVGKCNRRSNNCFNGHQDPLSGESDTPTVKSEENQKKNKELQRLAFFGAGPKLPGYDPNMSFNENKTRGKKVNYSFDPLEKYTCKVCKNGDREEFILLCDGCDDSYHIQCLMPPLSQVPEGDWRCPQCVALEVCKPSEAFGFEQADREYTLQQFGEMADQFKEDYFNMAVHRVPTALVEKEFWRIVSSIDEDVTVEYGADLHTMDHGSGFPTIITDDEMLTCELEYAQSPWNLNKLPVLEGSVLQYIDSDISGMKVPWMYVGMCFATFCWHNEDHWNYSINYLHWGEPKTWYGVPGMKAELFEETMKQVAPELFKSQPDLLHQLVTIMNPNLLMANGVPVVRTDQQAGEFVVTFPRAYHAGFNQGYNFAEAVNFAPADWLKMGRECVAHYSMLHRFCVFSHDELVCKMAENLDQLGPQIAAATYEDMVAMVRTEKKLRKVVLDWGVHEAEKYPFEKIPDDERLCEYCKTTCFLSGLTCKCLKSQNKNSCLRHYNALCDCPPGNHILRYRYTLDQLLSILQKLKLRAEKG</sequence>
<evidence type="ECO:0000256" key="2">
    <source>
        <dbReference type="ARBA" id="ARBA00004123"/>
    </source>
</evidence>
<keyword evidence="8" id="KW-0862">Zinc</keyword>
<dbReference type="GO" id="GO:0008270">
    <property type="term" value="F:zinc ion binding"/>
    <property type="evidence" value="ECO:0007669"/>
    <property type="project" value="UniProtKB-KW"/>
</dbReference>
<keyword evidence="10" id="KW-0223">Dioxygenase</keyword>
<dbReference type="Pfam" id="PF01388">
    <property type="entry name" value="ARID"/>
    <property type="match status" value="1"/>
</dbReference>
<dbReference type="EnsemblMetazoa" id="PHUM087600-RA">
    <property type="protein sequence ID" value="PHUM087600-PA"/>
    <property type="gene ID" value="PHUM087600"/>
</dbReference>
<evidence type="ECO:0000256" key="4">
    <source>
        <dbReference type="ARBA" id="ARBA00012902"/>
    </source>
</evidence>
<dbReference type="GO" id="GO:0006355">
    <property type="term" value="P:regulation of DNA-templated transcription"/>
    <property type="evidence" value="ECO:0007669"/>
    <property type="project" value="TreeGrafter"/>
</dbReference>
<dbReference type="FunFam" id="1.10.150.60:FF:000016">
    <property type="entry name" value="Putative Lysine-specific demethylase 5B"/>
    <property type="match status" value="1"/>
</dbReference>
<dbReference type="SUPFAM" id="SSF57903">
    <property type="entry name" value="FYVE/PHD zinc finger"/>
    <property type="match status" value="1"/>
</dbReference>
<dbReference type="OMA" id="TFPKCYH"/>
<dbReference type="SMART" id="SM00545">
    <property type="entry name" value="JmjN"/>
    <property type="match status" value="1"/>
</dbReference>
<evidence type="ECO:0000256" key="10">
    <source>
        <dbReference type="ARBA" id="ARBA00022964"/>
    </source>
</evidence>
<dbReference type="InterPro" id="IPR036431">
    <property type="entry name" value="ARID_dom_sf"/>
</dbReference>
<evidence type="ECO:0000313" key="25">
    <source>
        <dbReference type="EMBL" id="EEB11097.1"/>
    </source>
</evidence>
<reference evidence="26" key="3">
    <citation type="submission" date="2021-02" db="UniProtKB">
        <authorList>
            <consortium name="EnsemblMetazoa"/>
        </authorList>
    </citation>
    <scope>IDENTIFICATION</scope>
    <source>
        <strain evidence="26">USDA</strain>
    </source>
</reference>
<dbReference type="HOGENOM" id="CLU_000991_4_0_1"/>
<evidence type="ECO:0000259" key="24">
    <source>
        <dbReference type="PROSITE" id="PS51184"/>
    </source>
</evidence>
<feature type="domain" description="JmjC" evidence="24">
    <location>
        <begin position="492"/>
        <end position="658"/>
    </location>
</feature>
<dbReference type="InterPro" id="IPR019787">
    <property type="entry name" value="Znf_PHD-finger"/>
</dbReference>
<dbReference type="InterPro" id="IPR048615">
    <property type="entry name" value="KDM5_C-hel"/>
</dbReference>
<organism>
    <name type="scientific">Pediculus humanus subsp. corporis</name>
    <name type="common">Body louse</name>
    <dbReference type="NCBI Taxonomy" id="121224"/>
    <lineage>
        <taxon>Eukaryota</taxon>
        <taxon>Metazoa</taxon>
        <taxon>Ecdysozoa</taxon>
        <taxon>Arthropoda</taxon>
        <taxon>Hexapoda</taxon>
        <taxon>Insecta</taxon>
        <taxon>Pterygota</taxon>
        <taxon>Neoptera</taxon>
        <taxon>Paraneoptera</taxon>
        <taxon>Psocodea</taxon>
        <taxon>Troctomorpha</taxon>
        <taxon>Phthiraptera</taxon>
        <taxon>Anoplura</taxon>
        <taxon>Pediculidae</taxon>
        <taxon>Pediculus</taxon>
    </lineage>
</organism>
<keyword evidence="11" id="KW-0560">Oxidoreductase</keyword>
<reference evidence="25" key="1">
    <citation type="submission" date="2007-04" db="EMBL/GenBank/DDBJ databases">
        <title>Annotation of Pediculus humanus corporis strain USDA.</title>
        <authorList>
            <person name="Kirkness E."/>
            <person name="Hannick L."/>
            <person name="Hass B."/>
            <person name="Bruggner R."/>
            <person name="Lawson D."/>
            <person name="Bidwell S."/>
            <person name="Joardar V."/>
            <person name="Caler E."/>
            <person name="Walenz B."/>
            <person name="Inman J."/>
            <person name="Schobel S."/>
            <person name="Galinsky K."/>
            <person name="Amedeo P."/>
            <person name="Strausberg R."/>
        </authorList>
    </citation>
    <scope>NUCLEOTIDE SEQUENCE</scope>
    <source>
        <strain evidence="25">USDA</strain>
    </source>
</reference>
<comment type="catalytic activity">
    <reaction evidence="14">
        <text>N(6),N(6),N(6)-trimethyl-L-lysyl(4)-[histone H3] + 3 2-oxoglutarate + 3 O2 = L-lysyl(4)-[histone H3] + 3 formaldehyde + 3 succinate + 3 CO2</text>
        <dbReference type="Rhea" id="RHEA:60208"/>
        <dbReference type="Rhea" id="RHEA-COMP:15537"/>
        <dbReference type="Rhea" id="RHEA-COMP:15547"/>
        <dbReference type="ChEBI" id="CHEBI:15379"/>
        <dbReference type="ChEBI" id="CHEBI:16526"/>
        <dbReference type="ChEBI" id="CHEBI:16810"/>
        <dbReference type="ChEBI" id="CHEBI:16842"/>
        <dbReference type="ChEBI" id="CHEBI:29969"/>
        <dbReference type="ChEBI" id="CHEBI:30031"/>
        <dbReference type="ChEBI" id="CHEBI:61961"/>
        <dbReference type="EC" id="1.14.11.67"/>
    </reaction>
</comment>
<evidence type="ECO:0000256" key="8">
    <source>
        <dbReference type="ARBA" id="ARBA00022833"/>
    </source>
</evidence>
<keyword evidence="5" id="KW-0479">Metal-binding</keyword>
<dbReference type="EC" id="1.14.11.67" evidence="4"/>
<dbReference type="SMART" id="SM00501">
    <property type="entry name" value="BRIGHT"/>
    <property type="match status" value="1"/>
</dbReference>
<dbReference type="RefSeq" id="XP_002423835.1">
    <property type="nucleotide sequence ID" value="XM_002423790.1"/>
</dbReference>
<evidence type="ECO:0000256" key="11">
    <source>
        <dbReference type="ARBA" id="ARBA00023002"/>
    </source>
</evidence>
<dbReference type="VEuPathDB" id="VectorBase:PHUM087600"/>
<evidence type="ECO:0000256" key="14">
    <source>
        <dbReference type="ARBA" id="ARBA00048734"/>
    </source>
</evidence>
<evidence type="ECO:0000259" key="22">
    <source>
        <dbReference type="PROSITE" id="PS51011"/>
    </source>
</evidence>
<dbReference type="PROSITE" id="PS51183">
    <property type="entry name" value="JMJN"/>
    <property type="match status" value="1"/>
</dbReference>
<comment type="similarity">
    <text evidence="3">Belongs to the JARID1 histone demethylase family.</text>
</comment>
<dbReference type="GO" id="GO:0000785">
    <property type="term" value="C:chromatin"/>
    <property type="evidence" value="ECO:0007669"/>
    <property type="project" value="TreeGrafter"/>
</dbReference>
<gene>
    <name evidence="26" type="primary">8231658</name>
    <name evidence="25" type="ORF">Phum_PHUM087600</name>
</gene>
<dbReference type="STRING" id="121224.E0VCJ1"/>
<dbReference type="SMART" id="SM00249">
    <property type="entry name" value="PHD"/>
    <property type="match status" value="1"/>
</dbReference>
<evidence type="ECO:0000256" key="13">
    <source>
        <dbReference type="ARBA" id="ARBA00023242"/>
    </source>
</evidence>
<feature type="domain" description="PHD-type" evidence="21">
    <location>
        <begin position="348"/>
        <end position="398"/>
    </location>
</feature>
<evidence type="ECO:0000256" key="18">
    <source>
        <dbReference type="ARBA" id="ARBA00081689"/>
    </source>
</evidence>
<evidence type="ECO:0000256" key="16">
    <source>
        <dbReference type="ARBA" id="ARBA00076664"/>
    </source>
</evidence>
<comment type="subcellular location">
    <subcellularLocation>
        <location evidence="2">Nucleus</location>
    </subcellularLocation>
</comment>
<dbReference type="Gene3D" id="2.60.120.650">
    <property type="entry name" value="Cupin"/>
    <property type="match status" value="1"/>
</dbReference>
<evidence type="ECO:0000313" key="27">
    <source>
        <dbReference type="Proteomes" id="UP000009046"/>
    </source>
</evidence>
<dbReference type="InterPro" id="IPR003347">
    <property type="entry name" value="JmjC_dom"/>
</dbReference>
<dbReference type="Pfam" id="PF21323">
    <property type="entry name" value="KDM5_C-hel"/>
    <property type="match status" value="1"/>
</dbReference>
<reference evidence="25" key="2">
    <citation type="submission" date="2007-04" db="EMBL/GenBank/DDBJ databases">
        <title>The genome of the human body louse.</title>
        <authorList>
            <consortium name="The Human Body Louse Genome Consortium"/>
            <person name="Kirkness E."/>
            <person name="Walenz B."/>
            <person name="Hass B."/>
            <person name="Bruggner R."/>
            <person name="Strausberg R."/>
        </authorList>
    </citation>
    <scope>NUCLEOTIDE SEQUENCE</scope>
    <source>
        <strain evidence="25">USDA</strain>
    </source>
</reference>
<evidence type="ECO:0000259" key="23">
    <source>
        <dbReference type="PROSITE" id="PS51183"/>
    </source>
</evidence>
<keyword evidence="7 19" id="KW-0863">Zinc-finger</keyword>
<dbReference type="GO" id="GO:0034647">
    <property type="term" value="F:histone H3K4me/H3K4me2/H3K4me3 demethylase activity"/>
    <property type="evidence" value="ECO:0007669"/>
    <property type="project" value="UniProtKB-EC"/>
</dbReference>
<dbReference type="InterPro" id="IPR001606">
    <property type="entry name" value="ARID_dom"/>
</dbReference>
<accession>E0VCJ1</accession>
<dbReference type="PANTHER" id="PTHR10694:SF33">
    <property type="entry name" value="LYSINE-SPECIFIC DEMETHYLASE 5"/>
    <property type="match status" value="1"/>
</dbReference>
<protein>
    <recommendedName>
        <fullName evidence="15">Lysine-specific demethylase rbr-2</fullName>
        <ecNumber evidence="4">1.14.11.67</ecNumber>
    </recommendedName>
    <alternativeName>
        <fullName evidence="16">Histone demethylase rbr-2</fullName>
    </alternativeName>
    <alternativeName>
        <fullName evidence="17">Jumonji/ARID domain-containing protein rbr-2</fullName>
    </alternativeName>
    <alternativeName>
        <fullName evidence="18">[histone H3]-trimethyl-L-lysine(4) demethylase rbr-2</fullName>
    </alternativeName>
</protein>
<keyword evidence="9" id="KW-0156">Chromatin regulator</keyword>
<evidence type="ECO:0000256" key="9">
    <source>
        <dbReference type="ARBA" id="ARBA00022853"/>
    </source>
</evidence>
<dbReference type="PROSITE" id="PS51184">
    <property type="entry name" value="JMJC"/>
    <property type="match status" value="1"/>
</dbReference>